<gene>
    <name evidence="2" type="ORF">J437_LFUL008088</name>
</gene>
<dbReference type="EMBL" id="KZ308558">
    <property type="protein sequence ID" value="KAG8231546.1"/>
    <property type="molecule type" value="Genomic_DNA"/>
</dbReference>
<accession>A0A8K0P2T7</accession>
<proteinExistence type="predicted"/>
<evidence type="ECO:0000313" key="3">
    <source>
        <dbReference type="Proteomes" id="UP000792457"/>
    </source>
</evidence>
<sequence length="89" mass="9395">MKVSLLVLLVAAAVLLAECVPVPSPLGTEQLAPLDISAEDGVHTVKRRSDSSKTLEDALNIPIAALEAVKRMLMNRFGTKNPDAGSKSN</sequence>
<reference evidence="2" key="2">
    <citation type="submission" date="2017-10" db="EMBL/GenBank/DDBJ databases">
        <title>Ladona fulva Genome sequencing and assembly.</title>
        <authorList>
            <person name="Murali S."/>
            <person name="Richards S."/>
            <person name="Bandaranaike D."/>
            <person name="Bellair M."/>
            <person name="Blankenburg K."/>
            <person name="Chao H."/>
            <person name="Dinh H."/>
            <person name="Doddapaneni H."/>
            <person name="Dugan-Rocha S."/>
            <person name="Elkadiri S."/>
            <person name="Gnanaolivu R."/>
            <person name="Hernandez B."/>
            <person name="Skinner E."/>
            <person name="Javaid M."/>
            <person name="Lee S."/>
            <person name="Li M."/>
            <person name="Ming W."/>
            <person name="Munidasa M."/>
            <person name="Muniz J."/>
            <person name="Nguyen L."/>
            <person name="Hughes D."/>
            <person name="Osuji N."/>
            <person name="Pu L.-L."/>
            <person name="Puazo M."/>
            <person name="Qu C."/>
            <person name="Quiroz J."/>
            <person name="Raj R."/>
            <person name="Weissenberger G."/>
            <person name="Xin Y."/>
            <person name="Zou X."/>
            <person name="Han Y."/>
            <person name="Worley K."/>
            <person name="Muzny D."/>
            <person name="Gibbs R."/>
        </authorList>
    </citation>
    <scope>NUCLEOTIDE SEQUENCE</scope>
    <source>
        <strain evidence="2">Sampled in the wild</strain>
    </source>
</reference>
<dbReference type="AlphaFoldDB" id="A0A8K0P2T7"/>
<feature type="signal peptide" evidence="1">
    <location>
        <begin position="1"/>
        <end position="19"/>
    </location>
</feature>
<organism evidence="2 3">
    <name type="scientific">Ladona fulva</name>
    <name type="common">Scarce chaser dragonfly</name>
    <name type="synonym">Libellula fulva</name>
    <dbReference type="NCBI Taxonomy" id="123851"/>
    <lineage>
        <taxon>Eukaryota</taxon>
        <taxon>Metazoa</taxon>
        <taxon>Ecdysozoa</taxon>
        <taxon>Arthropoda</taxon>
        <taxon>Hexapoda</taxon>
        <taxon>Insecta</taxon>
        <taxon>Pterygota</taxon>
        <taxon>Palaeoptera</taxon>
        <taxon>Odonata</taxon>
        <taxon>Epiprocta</taxon>
        <taxon>Anisoptera</taxon>
        <taxon>Libelluloidea</taxon>
        <taxon>Libellulidae</taxon>
        <taxon>Ladona</taxon>
    </lineage>
</organism>
<comment type="caution">
    <text evidence="2">The sequence shown here is derived from an EMBL/GenBank/DDBJ whole genome shotgun (WGS) entry which is preliminary data.</text>
</comment>
<dbReference type="Proteomes" id="UP000792457">
    <property type="component" value="Unassembled WGS sequence"/>
</dbReference>
<name>A0A8K0P2T7_LADFU</name>
<protein>
    <submittedName>
        <fullName evidence="2">Uncharacterized protein</fullName>
    </submittedName>
</protein>
<feature type="chain" id="PRO_5035459482" evidence="1">
    <location>
        <begin position="20"/>
        <end position="89"/>
    </location>
</feature>
<evidence type="ECO:0000256" key="1">
    <source>
        <dbReference type="SAM" id="SignalP"/>
    </source>
</evidence>
<keyword evidence="3" id="KW-1185">Reference proteome</keyword>
<keyword evidence="1" id="KW-0732">Signal</keyword>
<evidence type="ECO:0000313" key="2">
    <source>
        <dbReference type="EMBL" id="KAG8231546.1"/>
    </source>
</evidence>
<reference evidence="2" key="1">
    <citation type="submission" date="2013-04" db="EMBL/GenBank/DDBJ databases">
        <authorList>
            <person name="Qu J."/>
            <person name="Murali S.C."/>
            <person name="Bandaranaike D."/>
            <person name="Bellair M."/>
            <person name="Blankenburg K."/>
            <person name="Chao H."/>
            <person name="Dinh H."/>
            <person name="Doddapaneni H."/>
            <person name="Downs B."/>
            <person name="Dugan-Rocha S."/>
            <person name="Elkadiri S."/>
            <person name="Gnanaolivu R.D."/>
            <person name="Hernandez B."/>
            <person name="Javaid M."/>
            <person name="Jayaseelan J.C."/>
            <person name="Lee S."/>
            <person name="Li M."/>
            <person name="Ming W."/>
            <person name="Munidasa M."/>
            <person name="Muniz J."/>
            <person name="Nguyen L."/>
            <person name="Ongeri F."/>
            <person name="Osuji N."/>
            <person name="Pu L.-L."/>
            <person name="Puazo M."/>
            <person name="Qu C."/>
            <person name="Quiroz J."/>
            <person name="Raj R."/>
            <person name="Weissenberger G."/>
            <person name="Xin Y."/>
            <person name="Zou X."/>
            <person name="Han Y."/>
            <person name="Richards S."/>
            <person name="Worley K."/>
            <person name="Muzny D."/>
            <person name="Gibbs R."/>
        </authorList>
    </citation>
    <scope>NUCLEOTIDE SEQUENCE</scope>
    <source>
        <strain evidence="2">Sampled in the wild</strain>
    </source>
</reference>